<feature type="coiled-coil region" evidence="13">
    <location>
        <begin position="271"/>
        <end position="301"/>
    </location>
</feature>
<feature type="modified residue" description="4-aspartylphosphate" evidence="12">
    <location>
        <position position="591"/>
    </location>
</feature>
<keyword evidence="7" id="KW-0547">Nucleotide-binding</keyword>
<dbReference type="InterPro" id="IPR005467">
    <property type="entry name" value="His_kinase_dom"/>
</dbReference>
<dbReference type="InterPro" id="IPR036641">
    <property type="entry name" value="HPT_dom_sf"/>
</dbReference>
<dbReference type="Pfam" id="PF00512">
    <property type="entry name" value="HisKA"/>
    <property type="match status" value="1"/>
</dbReference>
<proteinExistence type="predicted"/>
<evidence type="ECO:0000259" key="15">
    <source>
        <dbReference type="PROSITE" id="PS50109"/>
    </source>
</evidence>
<dbReference type="InterPro" id="IPR036890">
    <property type="entry name" value="HATPase_C_sf"/>
</dbReference>
<dbReference type="Pfam" id="PF00072">
    <property type="entry name" value="Response_reg"/>
    <property type="match status" value="1"/>
</dbReference>
<dbReference type="Gene3D" id="1.10.287.130">
    <property type="match status" value="1"/>
</dbReference>
<dbReference type="SMART" id="SM00387">
    <property type="entry name" value="HATPase_c"/>
    <property type="match status" value="1"/>
</dbReference>
<keyword evidence="6" id="KW-0808">Transferase</keyword>
<evidence type="ECO:0000256" key="6">
    <source>
        <dbReference type="ARBA" id="ARBA00022679"/>
    </source>
</evidence>
<keyword evidence="14" id="KW-0812">Transmembrane</keyword>
<dbReference type="Proteomes" id="UP000070319">
    <property type="component" value="Unassembled WGS sequence"/>
</dbReference>
<evidence type="ECO:0000256" key="11">
    <source>
        <dbReference type="ARBA" id="ARBA00023136"/>
    </source>
</evidence>
<dbReference type="InterPro" id="IPR003594">
    <property type="entry name" value="HATPase_dom"/>
</dbReference>
<dbReference type="SUPFAM" id="SSF52172">
    <property type="entry name" value="CheY-like"/>
    <property type="match status" value="1"/>
</dbReference>
<dbReference type="GO" id="GO:0005886">
    <property type="term" value="C:plasma membrane"/>
    <property type="evidence" value="ECO:0007669"/>
    <property type="project" value="UniProtKB-SubCell"/>
</dbReference>
<keyword evidence="14" id="KW-1133">Transmembrane helix</keyword>
<evidence type="ECO:0000313" key="18">
    <source>
        <dbReference type="Proteomes" id="UP000070319"/>
    </source>
</evidence>
<organism evidence="17">
    <name type="scientific">Bacteroides intestinalis</name>
    <dbReference type="NCBI Taxonomy" id="329854"/>
    <lineage>
        <taxon>Bacteria</taxon>
        <taxon>Pseudomonadati</taxon>
        <taxon>Bacteroidota</taxon>
        <taxon>Bacteroidia</taxon>
        <taxon>Bacteroidales</taxon>
        <taxon>Bacteroidaceae</taxon>
        <taxon>Bacteroides</taxon>
    </lineage>
</organism>
<dbReference type="InterPro" id="IPR001789">
    <property type="entry name" value="Sig_transdc_resp-reg_receiver"/>
</dbReference>
<comment type="catalytic activity">
    <reaction evidence="1">
        <text>ATP + protein L-histidine = ADP + protein N-phospho-L-histidine.</text>
        <dbReference type="EC" id="2.7.13.3"/>
    </reaction>
</comment>
<dbReference type="SMART" id="SM00448">
    <property type="entry name" value="REC"/>
    <property type="match status" value="1"/>
</dbReference>
<protein>
    <recommendedName>
        <fullName evidence="3">histidine kinase</fullName>
        <ecNumber evidence="3">2.7.13.3</ecNumber>
    </recommendedName>
</protein>
<accession>A0A139L4K6</accession>
<keyword evidence="10" id="KW-0902">Two-component regulatory system</keyword>
<evidence type="ECO:0000256" key="13">
    <source>
        <dbReference type="SAM" id="Coils"/>
    </source>
</evidence>
<dbReference type="InterPro" id="IPR036097">
    <property type="entry name" value="HisK_dim/P_sf"/>
</dbReference>
<keyword evidence="9" id="KW-0067">ATP-binding</keyword>
<evidence type="ECO:0000256" key="10">
    <source>
        <dbReference type="ARBA" id="ARBA00023012"/>
    </source>
</evidence>
<dbReference type="PROSITE" id="PS50110">
    <property type="entry name" value="RESPONSE_REGULATORY"/>
    <property type="match status" value="1"/>
</dbReference>
<evidence type="ECO:0000256" key="9">
    <source>
        <dbReference type="ARBA" id="ARBA00022840"/>
    </source>
</evidence>
<evidence type="ECO:0000256" key="3">
    <source>
        <dbReference type="ARBA" id="ARBA00012438"/>
    </source>
</evidence>
<dbReference type="Gene3D" id="3.40.50.2300">
    <property type="match status" value="1"/>
</dbReference>
<dbReference type="PANTHER" id="PTHR43547">
    <property type="entry name" value="TWO-COMPONENT HISTIDINE KINASE"/>
    <property type="match status" value="1"/>
</dbReference>
<dbReference type="PRINTS" id="PR00344">
    <property type="entry name" value="BCTRLSENSOR"/>
</dbReference>
<dbReference type="GO" id="GO:0000155">
    <property type="term" value="F:phosphorelay sensor kinase activity"/>
    <property type="evidence" value="ECO:0007669"/>
    <property type="project" value="InterPro"/>
</dbReference>
<feature type="domain" description="Response regulatory" evidence="16">
    <location>
        <begin position="542"/>
        <end position="659"/>
    </location>
</feature>
<evidence type="ECO:0000256" key="1">
    <source>
        <dbReference type="ARBA" id="ARBA00000085"/>
    </source>
</evidence>
<dbReference type="InterPro" id="IPR011006">
    <property type="entry name" value="CheY-like_superfamily"/>
</dbReference>
<dbReference type="AlphaFoldDB" id="A0A139L4K6"/>
<evidence type="ECO:0000256" key="2">
    <source>
        <dbReference type="ARBA" id="ARBA00004236"/>
    </source>
</evidence>
<feature type="transmembrane region" description="Helical" evidence="14">
    <location>
        <begin position="9"/>
        <end position="29"/>
    </location>
</feature>
<dbReference type="InterPro" id="IPR003661">
    <property type="entry name" value="HisK_dim/P_dom"/>
</dbReference>
<dbReference type="Gene3D" id="3.30.565.10">
    <property type="entry name" value="Histidine kinase-like ATPase, C-terminal domain"/>
    <property type="match status" value="1"/>
</dbReference>
<dbReference type="SUPFAM" id="SSF55874">
    <property type="entry name" value="ATPase domain of HSP90 chaperone/DNA topoisomerase II/histidine kinase"/>
    <property type="match status" value="1"/>
</dbReference>
<comment type="subcellular location">
    <subcellularLocation>
        <location evidence="2">Cell membrane</location>
    </subcellularLocation>
</comment>
<dbReference type="InterPro" id="IPR004358">
    <property type="entry name" value="Sig_transdc_His_kin-like_C"/>
</dbReference>
<sequence length="778" mass="87967">MKLLLQHRILLGYIILIAVIGTMVAILVYERAQLGALEKRTVEIQQIQRDINAAHHRITTLATYGESVIAWTVDDYKKYKTYRFRADSLLQKLKSPCKEFVRPEQLDTLCLLLKQKEEHLHGIMQAVHRQDEADSLLLNSLPSVTRQATRTQTVTRKKKGLAGLFGKKETVQVPASPNALHSLNEQLISIQQERQEDLDDYTDSLRIRNKELNSRLYTLITALDEQTEKAFQQKQEELQSSYERSVMTVTGLVVSAILLLVFSYLKIHRDIRERADNKKTLEEHVEKLRRSVKENEELISNRHRIMQTITHELRTPLSVIIGYAEMAVNETDTTISQDYARKALLTSHRMISMLGTMLGYFRLDSGKEQINSVPFSLRSVSDTLQAEFTPLAGNKSLKLVVESEKDEVLFGDRERLMQVGDNLLSNAVKFTEAGSVTLKMYYGDGKLYLIVEDTGSGMSNEEQARIFNAFEQLPNAASQDGFGLGLSIVQRIVNMLQGTVAVESIKGKGTRFTVVLPMSIADDIPGQIAKTMPVYYSEASFSVIALDDNESLLSMMKEMFARNGVRCDTVSNISDLMEAIRNRDYDLLITDLKMPETSGYEVLELLRSFNVGKSKDMPVIVATASTGYSKEELTGMGFSGVLLKPFSMQELMETCTSCVTARMGTIKPDFSTLLSCGNEPVLLDKLIAATEEEMRAVKDAAERKDTEALRHWIHHLRSSWMILRTEAPLHKLQTLLTESVPEEEKIHEAVIEILETGDNIIRLANEERRKYNGHDNRS</sequence>
<name>A0A139L4K6_9BACE</name>
<evidence type="ECO:0000256" key="8">
    <source>
        <dbReference type="ARBA" id="ARBA00022777"/>
    </source>
</evidence>
<dbReference type="SUPFAM" id="SSF47384">
    <property type="entry name" value="Homodimeric domain of signal transducing histidine kinase"/>
    <property type="match status" value="1"/>
</dbReference>
<dbReference type="PATRIC" id="fig|329854.7.peg.3244"/>
<dbReference type="PANTHER" id="PTHR43547:SF2">
    <property type="entry name" value="HYBRID SIGNAL TRANSDUCTION HISTIDINE KINASE C"/>
    <property type="match status" value="1"/>
</dbReference>
<keyword evidence="8 17" id="KW-0418">Kinase</keyword>
<dbReference type="Pfam" id="PF02518">
    <property type="entry name" value="HATPase_c"/>
    <property type="match status" value="1"/>
</dbReference>
<dbReference type="RefSeq" id="WP_061437004.1">
    <property type="nucleotide sequence ID" value="NZ_KQ968722.1"/>
</dbReference>
<keyword evidence="11 14" id="KW-0472">Membrane</keyword>
<comment type="caution">
    <text evidence="17">The sequence shown here is derived from an EMBL/GenBank/DDBJ whole genome shotgun (WGS) entry which is preliminary data.</text>
</comment>
<evidence type="ECO:0000256" key="5">
    <source>
        <dbReference type="ARBA" id="ARBA00022553"/>
    </source>
</evidence>
<evidence type="ECO:0000313" key="17">
    <source>
        <dbReference type="EMBL" id="KXT46377.1"/>
    </source>
</evidence>
<dbReference type="EC" id="2.7.13.3" evidence="3"/>
<gene>
    <name evidence="17" type="ORF">HMPREF2531_03177</name>
</gene>
<feature type="domain" description="Histidine kinase" evidence="15">
    <location>
        <begin position="308"/>
        <end position="520"/>
    </location>
</feature>
<dbReference type="SMART" id="SM00388">
    <property type="entry name" value="HisKA"/>
    <property type="match status" value="1"/>
</dbReference>
<keyword evidence="4" id="KW-1003">Cell membrane</keyword>
<dbReference type="FunFam" id="3.30.565.10:FF:000023">
    <property type="entry name" value="PAS domain-containing sensor histidine kinase"/>
    <property type="match status" value="1"/>
</dbReference>
<keyword evidence="5 12" id="KW-0597">Phosphoprotein</keyword>
<evidence type="ECO:0000259" key="16">
    <source>
        <dbReference type="PROSITE" id="PS50110"/>
    </source>
</evidence>
<dbReference type="SUPFAM" id="SSF47226">
    <property type="entry name" value="Histidine-containing phosphotransfer domain, HPT domain"/>
    <property type="match status" value="1"/>
</dbReference>
<evidence type="ECO:0000256" key="12">
    <source>
        <dbReference type="PROSITE-ProRule" id="PRU00169"/>
    </source>
</evidence>
<keyword evidence="13" id="KW-0175">Coiled coil</keyword>
<evidence type="ECO:0000256" key="7">
    <source>
        <dbReference type="ARBA" id="ARBA00022741"/>
    </source>
</evidence>
<evidence type="ECO:0000256" key="14">
    <source>
        <dbReference type="SAM" id="Phobius"/>
    </source>
</evidence>
<dbReference type="EMBL" id="LTDF01000125">
    <property type="protein sequence ID" value="KXT46377.1"/>
    <property type="molecule type" value="Genomic_DNA"/>
</dbReference>
<reference evidence="17 18" key="1">
    <citation type="submission" date="2016-02" db="EMBL/GenBank/DDBJ databases">
        <authorList>
            <person name="Wen L."/>
            <person name="He K."/>
            <person name="Yang H."/>
        </authorList>
    </citation>
    <scope>NUCLEOTIDE SEQUENCE [LARGE SCALE GENOMIC DNA]</scope>
    <source>
        <strain evidence="17 18">KLE1704</strain>
    </source>
</reference>
<evidence type="ECO:0000256" key="4">
    <source>
        <dbReference type="ARBA" id="ARBA00022475"/>
    </source>
</evidence>
<dbReference type="CDD" id="cd00082">
    <property type="entry name" value="HisKA"/>
    <property type="match status" value="1"/>
</dbReference>
<dbReference type="GO" id="GO:0005524">
    <property type="term" value="F:ATP binding"/>
    <property type="evidence" value="ECO:0007669"/>
    <property type="project" value="UniProtKB-KW"/>
</dbReference>
<dbReference type="PROSITE" id="PS50109">
    <property type="entry name" value="HIS_KIN"/>
    <property type="match status" value="1"/>
</dbReference>